<gene>
    <name evidence="7" type="primary">rbsR_2</name>
    <name evidence="7" type="ORF">CTLFYP3_02926</name>
</gene>
<accession>A0A6N3FZA8</accession>
<proteinExistence type="predicted"/>
<dbReference type="PANTHER" id="PTHR30146">
    <property type="entry name" value="LACI-RELATED TRANSCRIPTIONAL REPRESSOR"/>
    <property type="match status" value="1"/>
</dbReference>
<dbReference type="Pfam" id="PF13407">
    <property type="entry name" value="Peripla_BP_4"/>
    <property type="match status" value="1"/>
</dbReference>
<dbReference type="InterPro" id="IPR025997">
    <property type="entry name" value="SBP_2_dom"/>
</dbReference>
<dbReference type="Gene3D" id="1.10.260.40">
    <property type="entry name" value="lambda repressor-like DNA-binding domains"/>
    <property type="match status" value="1"/>
</dbReference>
<dbReference type="CDD" id="cd01392">
    <property type="entry name" value="HTH_LacI"/>
    <property type="match status" value="1"/>
</dbReference>
<organism evidence="7">
    <name type="scientific">Clostridium tertium</name>
    <dbReference type="NCBI Taxonomy" id="1559"/>
    <lineage>
        <taxon>Bacteria</taxon>
        <taxon>Bacillati</taxon>
        <taxon>Bacillota</taxon>
        <taxon>Clostridia</taxon>
        <taxon>Eubacteriales</taxon>
        <taxon>Clostridiaceae</taxon>
        <taxon>Clostridium</taxon>
    </lineage>
</organism>
<dbReference type="SUPFAM" id="SSF47413">
    <property type="entry name" value="lambda repressor-like DNA-binding domains"/>
    <property type="match status" value="1"/>
</dbReference>
<dbReference type="InterPro" id="IPR001387">
    <property type="entry name" value="Cro/C1-type_HTH"/>
</dbReference>
<dbReference type="InterPro" id="IPR028082">
    <property type="entry name" value="Peripla_BP_I"/>
</dbReference>
<dbReference type="PRINTS" id="PR00036">
    <property type="entry name" value="HTHLACI"/>
</dbReference>
<dbReference type="PANTHER" id="PTHR30146:SF95">
    <property type="entry name" value="RIBOSE OPERON REPRESSOR"/>
    <property type="match status" value="1"/>
</dbReference>
<protein>
    <submittedName>
        <fullName evidence="7">Ribose operon repressor</fullName>
    </submittedName>
</protein>
<dbReference type="InterPro" id="IPR000843">
    <property type="entry name" value="HTH_LacI"/>
</dbReference>
<dbReference type="Pfam" id="PF00356">
    <property type="entry name" value="LacI"/>
    <property type="match status" value="1"/>
</dbReference>
<keyword evidence="2" id="KW-0805">Transcription regulation</keyword>
<keyword evidence="1" id="KW-0678">Repressor</keyword>
<dbReference type="EMBL" id="CACRTO010000042">
    <property type="protein sequence ID" value="VYU57474.1"/>
    <property type="molecule type" value="Genomic_DNA"/>
</dbReference>
<dbReference type="PROSITE" id="PS50932">
    <property type="entry name" value="HTH_LACI_2"/>
    <property type="match status" value="1"/>
</dbReference>
<dbReference type="GO" id="GO:0000976">
    <property type="term" value="F:transcription cis-regulatory region binding"/>
    <property type="evidence" value="ECO:0007669"/>
    <property type="project" value="TreeGrafter"/>
</dbReference>
<dbReference type="CDD" id="cd06291">
    <property type="entry name" value="PBP1_Qymf-like"/>
    <property type="match status" value="1"/>
</dbReference>
<dbReference type="SMART" id="SM00354">
    <property type="entry name" value="HTH_LACI"/>
    <property type="match status" value="1"/>
</dbReference>
<keyword evidence="4" id="KW-0804">Transcription</keyword>
<dbReference type="PROSITE" id="PS50943">
    <property type="entry name" value="HTH_CROC1"/>
    <property type="match status" value="1"/>
</dbReference>
<evidence type="ECO:0000256" key="3">
    <source>
        <dbReference type="ARBA" id="ARBA00023125"/>
    </source>
</evidence>
<dbReference type="InterPro" id="IPR010982">
    <property type="entry name" value="Lambda_DNA-bd_dom_sf"/>
</dbReference>
<reference evidence="7" key="1">
    <citation type="submission" date="2019-11" db="EMBL/GenBank/DDBJ databases">
        <authorList>
            <person name="Feng L."/>
        </authorList>
    </citation>
    <scope>NUCLEOTIDE SEQUENCE</scope>
    <source>
        <strain evidence="7">CTertiumLFYP3</strain>
    </source>
</reference>
<feature type="domain" description="HTH cro/C1-type" evidence="6">
    <location>
        <begin position="12"/>
        <end position="59"/>
    </location>
</feature>
<evidence type="ECO:0000256" key="2">
    <source>
        <dbReference type="ARBA" id="ARBA00023015"/>
    </source>
</evidence>
<keyword evidence="3" id="KW-0238">DNA-binding</keyword>
<evidence type="ECO:0000259" key="5">
    <source>
        <dbReference type="PROSITE" id="PS50932"/>
    </source>
</evidence>
<sequence length="340" mass="37958">MIKCREVISIATIRDVSKLAGVSVATVSRVINKKGYVSKETEENILNAMKMLNYTPNDVARRLAGKKSNTIGLIIPDILNPFFPEIARAAEDKANKLGFNLILCNAENNREKERQYYEMLINKQVDGIIIASYTAIPLDLIALIERGMPVVVLDREYVGYDIPSIKTDDREGGRLAAKHLIECGCKNIAHVTGPIYIESLNERFIGFEEELRANNLYNPGLVRIDEFSLKGGYNATKKLLEEGRNIDGIFAGNDILAIGCYKALNNLGYKLYDDIKLIGYDGLESNIDYLDISSVAQPMYSFGKLAVELLVKKIIDGEDISKEKIKLDLKVIERKSTIGK</sequence>
<evidence type="ECO:0000256" key="1">
    <source>
        <dbReference type="ARBA" id="ARBA00022491"/>
    </source>
</evidence>
<evidence type="ECO:0000256" key="4">
    <source>
        <dbReference type="ARBA" id="ARBA00023163"/>
    </source>
</evidence>
<dbReference type="AlphaFoldDB" id="A0A6N3FZA8"/>
<dbReference type="GO" id="GO:0003700">
    <property type="term" value="F:DNA-binding transcription factor activity"/>
    <property type="evidence" value="ECO:0007669"/>
    <property type="project" value="TreeGrafter"/>
</dbReference>
<feature type="domain" description="HTH lacI-type" evidence="5">
    <location>
        <begin position="11"/>
        <end position="65"/>
    </location>
</feature>
<dbReference type="Gene3D" id="3.40.50.2300">
    <property type="match status" value="2"/>
</dbReference>
<name>A0A6N3FZA8_9CLOT</name>
<dbReference type="SUPFAM" id="SSF53822">
    <property type="entry name" value="Periplasmic binding protein-like I"/>
    <property type="match status" value="1"/>
</dbReference>
<evidence type="ECO:0000259" key="6">
    <source>
        <dbReference type="PROSITE" id="PS50943"/>
    </source>
</evidence>
<evidence type="ECO:0000313" key="7">
    <source>
        <dbReference type="EMBL" id="VYU57474.1"/>
    </source>
</evidence>